<dbReference type="InterPro" id="IPR018832">
    <property type="entry name" value="Pept_C25_gingipain_C"/>
</dbReference>
<organism evidence="10 11">
    <name type="scientific">Porphyromonas gingivalis (strain ATCC 33277 / DSM 20709 / CIP 103683 / JCM 12257 / NCTC 11834 / 2561)</name>
    <dbReference type="NCBI Taxonomy" id="431947"/>
    <lineage>
        <taxon>Bacteria</taxon>
        <taxon>Pseudomonadati</taxon>
        <taxon>Bacteroidota</taxon>
        <taxon>Bacteroidia</taxon>
        <taxon>Bacteroidales</taxon>
        <taxon>Porphyromonadaceae</taxon>
        <taxon>Porphyromonas</taxon>
    </lineage>
</organism>
<feature type="domain" description="Fibronectin type-III" evidence="9">
    <location>
        <begin position="202"/>
        <end position="459"/>
    </location>
</feature>
<protein>
    <submittedName>
        <fullName evidence="10">Hemagglutinin protein HagA</fullName>
    </submittedName>
</protein>
<feature type="domain" description="Fibronectin type-III" evidence="9">
    <location>
        <begin position="926"/>
        <end position="1055"/>
    </location>
</feature>
<name>B2RLK7_PORG3</name>
<evidence type="ECO:0000256" key="3">
    <source>
        <dbReference type="ARBA" id="ARBA00022729"/>
    </source>
</evidence>
<dbReference type="SMR" id="B2RLK7"/>
<evidence type="ECO:0000313" key="11">
    <source>
        <dbReference type="Proteomes" id="UP000008842"/>
    </source>
</evidence>
<keyword evidence="2" id="KW-0645">Protease</keyword>
<dbReference type="eggNOG" id="COG1974">
    <property type="taxonomic scope" value="Bacteria"/>
</dbReference>
<dbReference type="FunFam" id="2.60.120.200:FF:000195">
    <property type="entry name" value="Lys-gingipain W83"/>
    <property type="match status" value="5"/>
</dbReference>
<evidence type="ECO:0000256" key="4">
    <source>
        <dbReference type="ARBA" id="ARBA00022801"/>
    </source>
</evidence>
<gene>
    <name evidence="10" type="primary">hagA</name>
    <name evidence="10" type="ordered locus">PGN_1733</name>
</gene>
<dbReference type="OrthoDB" id="1014348at2"/>
<evidence type="ECO:0000259" key="9">
    <source>
        <dbReference type="SMART" id="SM00060"/>
    </source>
</evidence>
<dbReference type="HOGENOM" id="CLU_232326_0_0_10"/>
<evidence type="ECO:0000313" key="10">
    <source>
        <dbReference type="EMBL" id="BAG34252.1"/>
    </source>
</evidence>
<dbReference type="Proteomes" id="UP000008842">
    <property type="component" value="Chromosome"/>
</dbReference>
<feature type="region of interest" description="Disordered" evidence="7">
    <location>
        <begin position="1856"/>
        <end position="1881"/>
    </location>
</feature>
<feature type="chain" id="PRO_5030165533" evidence="8">
    <location>
        <begin position="25"/>
        <end position="2628"/>
    </location>
</feature>
<dbReference type="KEGG" id="pgn:PGN_1733"/>
<evidence type="ECO:0000256" key="6">
    <source>
        <dbReference type="ARBA" id="ARBA00023026"/>
    </source>
</evidence>
<evidence type="ECO:0000256" key="1">
    <source>
        <dbReference type="ARBA" id="ARBA00006067"/>
    </source>
</evidence>
<dbReference type="Pfam" id="PF07675">
    <property type="entry name" value="Cleaved_Adhesin"/>
    <property type="match status" value="10"/>
</dbReference>
<evidence type="ECO:0000256" key="2">
    <source>
        <dbReference type="ARBA" id="ARBA00022670"/>
    </source>
</evidence>
<dbReference type="GO" id="GO:0006508">
    <property type="term" value="P:proteolysis"/>
    <property type="evidence" value="ECO:0007669"/>
    <property type="project" value="UniProtKB-KW"/>
</dbReference>
<dbReference type="InterPro" id="IPR011628">
    <property type="entry name" value="Cleaved_adhesin"/>
</dbReference>
<feature type="region of interest" description="Disordered" evidence="7">
    <location>
        <begin position="2336"/>
        <end position="2358"/>
    </location>
</feature>
<dbReference type="EMBL" id="AP009380">
    <property type="protein sequence ID" value="BAG34252.1"/>
    <property type="molecule type" value="Genomic_DNA"/>
</dbReference>
<keyword evidence="4" id="KW-0378">Hydrolase</keyword>
<dbReference type="Gene3D" id="2.60.120.200">
    <property type="match status" value="10"/>
</dbReference>
<keyword evidence="5" id="KW-0788">Thiol protease</keyword>
<proteinExistence type="inferred from homology"/>
<keyword evidence="6" id="KW-0843">Virulence</keyword>
<feature type="region of interest" description="Disordered" evidence="7">
    <location>
        <begin position="1434"/>
        <end position="1453"/>
    </location>
</feature>
<feature type="signal peptide" evidence="8">
    <location>
        <begin position="1"/>
        <end position="24"/>
    </location>
</feature>
<dbReference type="GeneID" id="29256894"/>
<dbReference type="Gene3D" id="2.60.40.10">
    <property type="entry name" value="Immunoglobulins"/>
    <property type="match status" value="5"/>
</dbReference>
<dbReference type="Pfam" id="PF10365">
    <property type="entry name" value="DUF2436"/>
    <property type="match status" value="1"/>
</dbReference>
<reference evidence="10 11" key="1">
    <citation type="journal article" date="2008" name="DNA Res.">
        <title>Determination of the genome sequence of Porphyromonas gingivalis strain ATCC 33277 and genomic comparison with strain W83 revealed extensive genome rearrangements in P. gingivalis.</title>
        <authorList>
            <person name="Naito M."/>
            <person name="Hirakawa H."/>
            <person name="Yamashita A."/>
            <person name="Ohara N."/>
            <person name="Shoji M."/>
            <person name="Yukitake H."/>
            <person name="Nakayama K."/>
            <person name="Toh H."/>
            <person name="Yoshimura F."/>
            <person name="Kuhara S."/>
            <person name="Hattori M."/>
            <person name="Hayashi T."/>
            <person name="Nakayama K."/>
        </authorList>
    </citation>
    <scope>NUCLEOTIDE SEQUENCE [LARGE SCALE GENOMIC DNA]</scope>
    <source>
        <strain evidence="11">ATCC 33277 / DSM 20709 / CIP 103683 / JCM 12257 / NCTC 11834 / 2561</strain>
    </source>
</reference>
<feature type="region of interest" description="Disordered" evidence="7">
    <location>
        <begin position="944"/>
        <end position="1002"/>
    </location>
</feature>
<feature type="domain" description="Fibronectin type-III" evidence="9">
    <location>
        <begin position="474"/>
        <end position="599"/>
    </location>
</feature>
<dbReference type="InterPro" id="IPR003961">
    <property type="entry name" value="FN3_dom"/>
</dbReference>
<evidence type="ECO:0000256" key="7">
    <source>
        <dbReference type="SAM" id="MobiDB-lite"/>
    </source>
</evidence>
<dbReference type="GO" id="GO:0008234">
    <property type="term" value="F:cysteine-type peptidase activity"/>
    <property type="evidence" value="ECO:0007669"/>
    <property type="project" value="UniProtKB-KW"/>
</dbReference>
<dbReference type="NCBIfam" id="NF038128">
    <property type="entry name" value="choice_anch_J"/>
    <property type="match status" value="10"/>
</dbReference>
<feature type="domain" description="Fibronectin type-III" evidence="9">
    <location>
        <begin position="1382"/>
        <end position="1511"/>
    </location>
</feature>
<feature type="domain" description="Fibronectin type-III" evidence="9">
    <location>
        <begin position="2294"/>
        <end position="2546"/>
    </location>
</feature>
<dbReference type="RefSeq" id="WP_012458492.1">
    <property type="nucleotide sequence ID" value="NC_010729.1"/>
</dbReference>
<feature type="domain" description="Fibronectin type-III" evidence="9">
    <location>
        <begin position="1838"/>
        <end position="1967"/>
    </location>
</feature>
<dbReference type="BioCyc" id="PGIN431947:G1G2V-1944-MONOMER"/>
<evidence type="ECO:0000256" key="8">
    <source>
        <dbReference type="SAM" id="SignalP"/>
    </source>
</evidence>
<feature type="region of interest" description="Disordered" evidence="7">
    <location>
        <begin position="1890"/>
        <end position="1909"/>
    </location>
</feature>
<accession>B2RLK7</accession>
<feature type="region of interest" description="Disordered" evidence="7">
    <location>
        <begin position="1400"/>
        <end position="1425"/>
    </location>
</feature>
<sequence>MRKLNSLFSLAVLLSLLCWGQTAAAQGGPKTAPSVTHQAVQKGIRTSKVKDLRDPIPAGMARIILEAHDVWEDGTGYQMLWDADHNQYGASIPEESFWFANGTIPAGLYDPFEYKVPVNADASFSPTNFVLDGTASADIPAGTYDYVIINPNPGIIYIVGEGVSKGNDYVVEAGKTYHFTVQRQGPGDAASVVVTGEGGNEFAPVQNLQWSVSGQTVTLTWQAPASDKRTYVLNESFDTQTLPNGWTMIDADGDGHNWLSTINVYNTATHTGDGAMFSKSWTASGGAKIDLSPDNYLVTPKVTVPENGKLSYWVSSQVPWTNEHYGVFLSTTGNEAANFTIKLLEETLGSDKPAPMNLVKSEGVKLPAPYQERTIDLSAYAGQQVYLAFRHFNSTGIFRLYLDDVAVSGEGSSNDYTYTVYRDNVVIAQNLAATTFNQENVAPGQYNYCVEVKYTAGVSPKVCKDVTVEGSNEFAPVQNLTGSAVGQKVTLKWDAPNGTPNPNPGTTTLSESFENGIPASWKTIDADGDGNNWTTTPPPGGTSFAGHNSAICASSASYINFEGPQNPDNYLVTPELSLPNGGTLTFWVCAQDANYASEHYAVYASSTGNDASNFANALLEEVLTAKTVVTAPEAIRGTRVQGTWYQKTVQLPAGTKYVAFRHFGCTDFFWINLDDVEIKANGKRADFTETFESSTHGEAPAEWTTIDADGDGQGWLCLSSGQLGWLTAHGGTNVVASFSWNGMALNPDNYLISKDVTGATKVKYYYAVNDGFPGDHYAVMISKTGTNAGDFTVVFEETPNGINKGGARFGLSTEADGAKPQSVWIERTVDLPAGTKYVAFRHYNCSDLNYILLDDIQFTMGGSPTPTDYTYTVYRDGTKIKEGLTETTFEEDGVATGNHEYCVEVKYTAGVSPKECVNVTVDPVQFNPVQNLTGSAVGQKVTLKWDAPNGTPNPNPNPNPGTTTLSESFENGIPASWKTIDADGDGNNWTTTPPPGGTSFAGHNSAICASSASYINFEGPQNPDNYLVTPELSLPNGGTLTFWVCAQDANYASEHYAVYASSTGNDASNFANALLEEVLTAKTVVTAPEAIRGTRVQGTWYQKTVQLPAGTKYVAFRHFGCTDFFWINLDDVEIKANGKRADFTETFESSTHGEAPAEWTTIDADGDGQGWLCLSSGQLGWLTAHGGTNVVASFSWNGMALNPDNYLISKDVTGATKVKYYYAVNDGFPGDHYAVMISKTGTNAGDFTVVFEETPNGINKGGARFGLSTEADGAKPQSVWIERTVDLPAGTKYVAFRHYNCSDLNYILLDDIQFTMGGSPTPTDYTYTVYRDGTKIKEGLTETTFEEDGVATGNHEYCVEVKYTAGVSPKECVNVTVDPVQFNPVQNLTGSAVGQKVTLKWDAPNGTPNPNPNPNPGTTTLSESFENGIPASWKTIDADGDGNNWTTTPPPGGTSFAGHNSAICVSSASYINFEGPQNPDNYLVTPELSLPGGGTLTFWVCAQDANYASEHYAVYASSTGNDASNFANALLEEVLTAKTVVTAPEAIRGTRVQGTWYQKTVQLPAGTKYVAFRHFGCTDFFWINLDDVEIKANGKRADFTETFESSTHGEAPAEWTTIDADGDGQGWLCLSSGQLGWLTAHGGTNVVASFSWNGMALNPDNYLISKDVTGATKVKYYYAVNDGFPGDHYAVMISKTGTNAGDFTVVFEETPNGINKGGARFGLSTEADGAKPQSVWIERTVDLPAGTKYVAFRHYNCSDLNYILLDDIQFTMGGSPTPTDYTYTVYRDGTKIKEGLTETTFEEDGVATGNHEYCVEVKYTAGVSPKECVNVTVDPVQFNPVQNLTGSAVGQKVTLKWDAPNGTPNPNPNPNPGTTTLSESFENGIPASWKTIDADGDGNNWTTTPPPGGTSFAGHNSAICVSSASYINFEGPQNPDNYLVTPELSLPGGGTLTFWVCAQDANYASEHYAVYASSTGNDASNFANALLEEVLTAKTVVTAPEAIRGTRVQGTWYQKTVQLPAGTKYVAFRHFGCTDFFWINLDEVEIKANGKRADFTETFESSTHGEAPAEWTTIDADGDGQGWLCLSSGQLDWLTAHGGTNVVASFSWNGMALNPDNYLISKDVTGATKVKYYYAVNDGFPGDHYAVMISKTGTNAGDFTVVFEETPNGINKGGARFGLSTEADGAKPQSVWIERTVDLPAGTKYVAFRHYNCSDLNYILLDDIQFTMGGSPTPTDYTYTVYRDGTKIKEGLTETTFEEDGVATGNHEYCVEVKYTAGVSPKVCVNVTINPTQFNPVQNLTAEQAPNSMDAILKWNAPASKRAEVLNEDFENGIPSSWKTIDADGDGNNWTTTPPPGGSSFAGHNSAICVSSASYINFEGPQNPDNYLVTPELSLPGGGTLTFWVCAQDANYASEHYAVYASSTGNDASNFANALLEEVLTAKTVVTAPEAIRGTRVQGTWYQKTVQLPAGTKYVAFRHFGCTDFFWINLDDVVITSGNAPSYTYTIYRNNTQIASGVTETTYRDPDLATGFYTYGVKVVYPNGESAIETATLNITSLADVTAQKPYTLTVVGKTITVTCQGEAMIYDMNGRRLAAGRNTVVYTAQGGHYAVMVVVDGKSYVEKLAVK</sequence>
<evidence type="ECO:0000256" key="5">
    <source>
        <dbReference type="ARBA" id="ARBA00022807"/>
    </source>
</evidence>
<dbReference type="InterPro" id="IPR013783">
    <property type="entry name" value="Ig-like_fold"/>
</dbReference>
<feature type="region of interest" description="Disordered" evidence="7">
    <location>
        <begin position="520"/>
        <end position="546"/>
    </location>
</feature>
<keyword evidence="3 8" id="KW-0732">Signal</keyword>
<comment type="similarity">
    <text evidence="1">Belongs to the peptidase C25 family.</text>
</comment>
<dbReference type="SMART" id="SM00060">
    <property type="entry name" value="FN3"/>
    <property type="match status" value="6"/>
</dbReference>